<dbReference type="PANTHER" id="PTHR37809">
    <property type="entry name" value="RIBOSOMAL PROTEIN S12 METHYLTHIOTRANSFERASE ACCESSORY FACTOR YCAO"/>
    <property type="match status" value="1"/>
</dbReference>
<proteinExistence type="predicted"/>
<name>A0ABT8YCX4_9SPHN</name>
<evidence type="ECO:0000313" key="3">
    <source>
        <dbReference type="Proteomes" id="UP001169764"/>
    </source>
</evidence>
<dbReference type="EMBL" id="JAUOTP010000009">
    <property type="protein sequence ID" value="MDO6416193.1"/>
    <property type="molecule type" value="Genomic_DNA"/>
</dbReference>
<evidence type="ECO:0000313" key="2">
    <source>
        <dbReference type="EMBL" id="MDO6416193.1"/>
    </source>
</evidence>
<feature type="domain" description="YcaO" evidence="1">
    <location>
        <begin position="64"/>
        <end position="418"/>
    </location>
</feature>
<comment type="caution">
    <text evidence="2">The sequence shown here is derived from an EMBL/GenBank/DDBJ whole genome shotgun (WGS) entry which is preliminary data.</text>
</comment>
<accession>A0ABT8YCX4</accession>
<dbReference type="PANTHER" id="PTHR37809:SF1">
    <property type="entry name" value="RIBOSOMAL PROTEIN S12 METHYLTHIOTRANSFERASE ACCESSORY FACTOR YCAO"/>
    <property type="match status" value="1"/>
</dbReference>
<dbReference type="Pfam" id="PF02624">
    <property type="entry name" value="YcaO"/>
    <property type="match status" value="1"/>
</dbReference>
<protein>
    <submittedName>
        <fullName evidence="2">YcaO-like family protein</fullName>
    </submittedName>
</protein>
<dbReference type="RefSeq" id="WP_303545363.1">
    <property type="nucleotide sequence ID" value="NZ_JAUOTP010000009.1"/>
</dbReference>
<keyword evidence="3" id="KW-1185">Reference proteome</keyword>
<gene>
    <name evidence="2" type="ORF">Q4F19_17535</name>
</gene>
<reference evidence="2" key="1">
    <citation type="submission" date="2023-07" db="EMBL/GenBank/DDBJ databases">
        <authorList>
            <person name="Kim M."/>
        </authorList>
    </citation>
    <scope>NUCLEOTIDE SEQUENCE</scope>
    <source>
        <strain evidence="2">BIUV-7</strain>
    </source>
</reference>
<sequence>MEKFTVVDGQRRTRSLSYTLVAARAAAKRAGVTRLADVTGLARFGIPVFQAVRPHSRSLSVSQGKGLTRMAAMVSALLEATELSIAEAFDAAPQGAPLSIDADTRDLWYEAPRDALAIRLDSAQERPFAEARNLFSGAPAMVPRDLLSLDFTRSRATDIARTSAGLATGNTHDEAAVAAVAEVLERHLEARFRHFGPRERRACELDLASIADPTLQWLIRRIGGRGFALRAWSLGQAAGIAAFRCVITDGAQAGHVLPPAAGSGCHTEKRVALLRAMLEAIQSRITIVAGARDDLTPADYARGSQLSLALALGGLCFGSGPLHWDRIADCPLTEPADMLTQLLAVAESQSPLSVLLFTHERPHPALVVVHAFAPGLEDLCRERLTTPTPARERIAPIIVARIADSRPVLFVGPSLPLAQIPGTIEVRPPAVCGDLSDLLADPPPAIGLIDGCFEIAPTVWHKEILDLLALGVPVLGGASLGALRAAELHEQGMIGVGAIFESYRDGATNRDDAVMISHAPPQLGNIPLSIALVDAEAALHAVEMPPAERRMLQRIVRTMGFADRTWPAALTLYEARTGRRAVVSIDALNAASSLKQADARLLVAALLAARASSPIEPPPMTSFYKSMRATRFRARR</sequence>
<dbReference type="Gene3D" id="3.30.160.660">
    <property type="match status" value="1"/>
</dbReference>
<dbReference type="InterPro" id="IPR003776">
    <property type="entry name" value="YcaO-like_dom"/>
</dbReference>
<dbReference type="Proteomes" id="UP001169764">
    <property type="component" value="Unassembled WGS sequence"/>
</dbReference>
<dbReference type="Pfam" id="PF07812">
    <property type="entry name" value="TfuA"/>
    <property type="match status" value="1"/>
</dbReference>
<evidence type="ECO:0000259" key="1">
    <source>
        <dbReference type="PROSITE" id="PS51664"/>
    </source>
</evidence>
<dbReference type="NCBIfam" id="TIGR00702">
    <property type="entry name" value="YcaO-type kinase domain"/>
    <property type="match status" value="1"/>
</dbReference>
<dbReference type="PROSITE" id="PS51664">
    <property type="entry name" value="YCAO"/>
    <property type="match status" value="1"/>
</dbReference>
<organism evidence="2 3">
    <name type="scientific">Sphingomonas natans</name>
    <dbReference type="NCBI Taxonomy" id="3063330"/>
    <lineage>
        <taxon>Bacteria</taxon>
        <taxon>Pseudomonadati</taxon>
        <taxon>Pseudomonadota</taxon>
        <taxon>Alphaproteobacteria</taxon>
        <taxon>Sphingomonadales</taxon>
        <taxon>Sphingomonadaceae</taxon>
        <taxon>Sphingomonas</taxon>
    </lineage>
</organism>
<dbReference type="InterPro" id="IPR012924">
    <property type="entry name" value="TfuA_core"/>
</dbReference>